<accession>A0A6P8Z7X1</accession>
<dbReference type="Proteomes" id="UP000515158">
    <property type="component" value="Unplaced"/>
</dbReference>
<evidence type="ECO:0000313" key="3">
    <source>
        <dbReference type="RefSeq" id="XP_034242992.1"/>
    </source>
</evidence>
<name>A0A6P8Z7X1_THRPL</name>
<dbReference type="KEGG" id="tpal:117646263"/>
<dbReference type="InParanoid" id="A0A6P8Z7X1"/>
<proteinExistence type="predicted"/>
<dbReference type="AlphaFoldDB" id="A0A6P8Z7X1"/>
<evidence type="ECO:0000313" key="2">
    <source>
        <dbReference type="Proteomes" id="UP000515158"/>
    </source>
</evidence>
<organism evidence="3">
    <name type="scientific">Thrips palmi</name>
    <name type="common">Melon thrips</name>
    <dbReference type="NCBI Taxonomy" id="161013"/>
    <lineage>
        <taxon>Eukaryota</taxon>
        <taxon>Metazoa</taxon>
        <taxon>Ecdysozoa</taxon>
        <taxon>Arthropoda</taxon>
        <taxon>Hexapoda</taxon>
        <taxon>Insecta</taxon>
        <taxon>Pterygota</taxon>
        <taxon>Neoptera</taxon>
        <taxon>Paraneoptera</taxon>
        <taxon>Thysanoptera</taxon>
        <taxon>Terebrantia</taxon>
        <taxon>Thripoidea</taxon>
        <taxon>Thripidae</taxon>
        <taxon>Thrips</taxon>
    </lineage>
</organism>
<protein>
    <submittedName>
        <fullName evidence="3">Proteoglycan 4-like</fullName>
    </submittedName>
</protein>
<sequence length="322" mass="34318">MLPSLPTGCSSFQRLQLPTEHRHGEASGAFLEAAGVFLEATGVFLEAARVFLEATEVFLKATGVFLEAAGVFLEAARVFLEATGVFVEATGLLVAGGTAALRVPARPSSTACSSSDSVRDLFGVPRHAASTWRAPATPLVPGKAAKAPRAAQRRSAPRTDSPAILGPGGWKTDVPAVADGPLERRPSPWTKTRTSTSSRTHCGPFSPAASAATHLPLLRPSGRNTEYTTSADIDHRAALHVHVDGPRTPRTPSTSRPNKPARQPRKGQGRRRTPKGRPSPPCHSRVRLYISLTGRRTDKGAWDPCFTTTSTDLTTPLFLVNR</sequence>
<keyword evidence="2" id="KW-1185">Reference proteome</keyword>
<feature type="compositionally biased region" description="Low complexity" evidence="1">
    <location>
        <begin position="248"/>
        <end position="257"/>
    </location>
</feature>
<reference evidence="3" key="1">
    <citation type="submission" date="2025-08" db="UniProtKB">
        <authorList>
            <consortium name="RefSeq"/>
        </authorList>
    </citation>
    <scope>IDENTIFICATION</scope>
    <source>
        <tissue evidence="3">Total insect</tissue>
    </source>
</reference>
<feature type="compositionally biased region" description="Low complexity" evidence="1">
    <location>
        <begin position="187"/>
        <end position="200"/>
    </location>
</feature>
<dbReference type="GeneID" id="117646263"/>
<evidence type="ECO:0000256" key="1">
    <source>
        <dbReference type="SAM" id="MobiDB-lite"/>
    </source>
</evidence>
<feature type="region of interest" description="Disordered" evidence="1">
    <location>
        <begin position="133"/>
        <end position="227"/>
    </location>
</feature>
<dbReference type="RefSeq" id="XP_034242992.1">
    <property type="nucleotide sequence ID" value="XM_034387101.1"/>
</dbReference>
<feature type="compositionally biased region" description="Basic residues" evidence="1">
    <location>
        <begin position="262"/>
        <end position="275"/>
    </location>
</feature>
<gene>
    <name evidence="3" type="primary">LOC117646263</name>
</gene>
<feature type="region of interest" description="Disordered" evidence="1">
    <location>
        <begin position="240"/>
        <end position="285"/>
    </location>
</feature>